<feature type="domain" description="ABC transmembrane type-1" evidence="11">
    <location>
        <begin position="143"/>
        <end position="347"/>
    </location>
</feature>
<keyword evidence="4" id="KW-0813">Transport</keyword>
<keyword evidence="13" id="KW-1185">Reference proteome</keyword>
<dbReference type="NCBIfam" id="TIGR00974">
    <property type="entry name" value="3a0107s02c"/>
    <property type="match status" value="1"/>
</dbReference>
<feature type="transmembrane region" description="Helical" evidence="10">
    <location>
        <begin position="181"/>
        <end position="205"/>
    </location>
</feature>
<evidence type="ECO:0000313" key="12">
    <source>
        <dbReference type="EMBL" id="OIV36891.1"/>
    </source>
</evidence>
<dbReference type="RefSeq" id="WP_071657139.1">
    <property type="nucleotide sequence ID" value="NZ_MLCF01000070.1"/>
</dbReference>
<dbReference type="Gene3D" id="1.10.3720.10">
    <property type="entry name" value="MetI-like"/>
    <property type="match status" value="1"/>
</dbReference>
<sequence length="360" mass="38309">MSAAELTQDDFPREAAVPVRRLTQRRLPRWAPWLFLVVAAAVGSGIGAAAGLKSHLQWGLIAAAVFVVGQWAVSASVEGRRRATDRLALSLVGASFLLALVPLVAVLAYTISKGAGKLNGYFLTHSMNGVSALDNTGGVYHALIGTLEQVGIATLISVPVALLTAVYLVEYGRGKLAKAITFFVDVMTGIPSIVAGLFILSFWLLTLGFNYSGFAGALALAILMMPVVVRSTEDMLRLVPDELREASLALGVPRWRTILKVVLPTALSGITTGVMLAIARVAGETAPVLLLVFGNDRINNDPFSGPQSSLPLFVFEEYGKGNTFSTERAWAGALLLIIIVMLMNVAARVLARLKAPKNSR</sequence>
<dbReference type="Proteomes" id="UP000243342">
    <property type="component" value="Unassembled WGS sequence"/>
</dbReference>
<dbReference type="InterPro" id="IPR051408">
    <property type="entry name" value="Phosphate_transprt_permease"/>
</dbReference>
<dbReference type="STRING" id="1428644.BIV57_13820"/>
<dbReference type="Pfam" id="PF00528">
    <property type="entry name" value="BPD_transp_1"/>
    <property type="match status" value="1"/>
</dbReference>
<dbReference type="PROSITE" id="PS50928">
    <property type="entry name" value="ABC_TM1"/>
    <property type="match status" value="1"/>
</dbReference>
<evidence type="ECO:0000256" key="8">
    <source>
        <dbReference type="ARBA" id="ARBA00022989"/>
    </source>
</evidence>
<evidence type="ECO:0000259" key="11">
    <source>
        <dbReference type="PROSITE" id="PS50928"/>
    </source>
</evidence>
<organism evidence="12 13">
    <name type="scientific">Mangrovactinospora gilvigrisea</name>
    <dbReference type="NCBI Taxonomy" id="1428644"/>
    <lineage>
        <taxon>Bacteria</taxon>
        <taxon>Bacillati</taxon>
        <taxon>Actinomycetota</taxon>
        <taxon>Actinomycetes</taxon>
        <taxon>Kitasatosporales</taxon>
        <taxon>Streptomycetaceae</taxon>
        <taxon>Mangrovactinospora</taxon>
    </lineage>
</organism>
<gene>
    <name evidence="12" type="ORF">BIV57_13820</name>
</gene>
<evidence type="ECO:0000256" key="10">
    <source>
        <dbReference type="RuleBase" id="RU363043"/>
    </source>
</evidence>
<feature type="transmembrane region" description="Helical" evidence="10">
    <location>
        <begin position="261"/>
        <end position="282"/>
    </location>
</feature>
<keyword evidence="7 10" id="KW-0812">Transmembrane</keyword>
<feature type="transmembrane region" description="Helical" evidence="10">
    <location>
        <begin position="150"/>
        <end position="169"/>
    </location>
</feature>
<comment type="function">
    <text evidence="1">Part of the binding-protein-dependent transport system for phosphate; probably responsible for the translocation of the substrate across the membrane.</text>
</comment>
<dbReference type="EMBL" id="MLCF01000070">
    <property type="protein sequence ID" value="OIV36891.1"/>
    <property type="molecule type" value="Genomic_DNA"/>
</dbReference>
<protein>
    <recommendedName>
        <fullName evidence="10">Phosphate transport system permease protein PstA</fullName>
    </recommendedName>
</protein>
<reference evidence="12 13" key="1">
    <citation type="submission" date="2016-10" db="EMBL/GenBank/DDBJ databases">
        <title>Genome sequence of Streptomyces gilvigriseus MUSC 26.</title>
        <authorList>
            <person name="Lee L.-H."/>
            <person name="Ser H.-L."/>
        </authorList>
    </citation>
    <scope>NUCLEOTIDE SEQUENCE [LARGE SCALE GENOMIC DNA]</scope>
    <source>
        <strain evidence="12 13">MUSC 26</strain>
    </source>
</reference>
<dbReference type="InterPro" id="IPR000515">
    <property type="entry name" value="MetI-like"/>
</dbReference>
<feature type="transmembrane region" description="Helical" evidence="10">
    <location>
        <begin position="211"/>
        <end position="229"/>
    </location>
</feature>
<dbReference type="CDD" id="cd06261">
    <property type="entry name" value="TM_PBP2"/>
    <property type="match status" value="1"/>
</dbReference>
<evidence type="ECO:0000256" key="4">
    <source>
        <dbReference type="ARBA" id="ARBA00022448"/>
    </source>
</evidence>
<dbReference type="InterPro" id="IPR035906">
    <property type="entry name" value="MetI-like_sf"/>
</dbReference>
<comment type="similarity">
    <text evidence="3 10">Belongs to the binding-protein-dependent transport system permease family. CysTW subfamily.</text>
</comment>
<dbReference type="PANTHER" id="PTHR42922:SF1">
    <property type="entry name" value="PHOSPHATE TRANSPORT SYSTEM PERMEASE PROTEIN PSTA"/>
    <property type="match status" value="1"/>
</dbReference>
<keyword evidence="6" id="KW-0592">Phosphate transport</keyword>
<evidence type="ECO:0000256" key="3">
    <source>
        <dbReference type="ARBA" id="ARBA00007069"/>
    </source>
</evidence>
<dbReference type="GO" id="GO:0005315">
    <property type="term" value="F:phosphate transmembrane transporter activity"/>
    <property type="evidence" value="ECO:0007669"/>
    <property type="project" value="InterPro"/>
</dbReference>
<dbReference type="InterPro" id="IPR005672">
    <property type="entry name" value="Phosphate_PstA"/>
</dbReference>
<dbReference type="AlphaFoldDB" id="A0A1J7BDZ2"/>
<evidence type="ECO:0000256" key="6">
    <source>
        <dbReference type="ARBA" id="ARBA00022592"/>
    </source>
</evidence>
<accession>A0A1J7BDZ2</accession>
<evidence type="ECO:0000256" key="5">
    <source>
        <dbReference type="ARBA" id="ARBA00022475"/>
    </source>
</evidence>
<comment type="subcellular location">
    <subcellularLocation>
        <location evidence="2 10">Cell membrane</location>
        <topology evidence="2 10">Multi-pass membrane protein</topology>
    </subcellularLocation>
</comment>
<evidence type="ECO:0000256" key="2">
    <source>
        <dbReference type="ARBA" id="ARBA00004651"/>
    </source>
</evidence>
<keyword evidence="9 10" id="KW-0472">Membrane</keyword>
<dbReference type="PANTHER" id="PTHR42922">
    <property type="entry name" value="PHOSPHATE TRANSPORT SYSTEM PERMEASE PROTEIN PSTA"/>
    <property type="match status" value="1"/>
</dbReference>
<keyword evidence="8 10" id="KW-1133">Transmembrane helix</keyword>
<feature type="transmembrane region" description="Helical" evidence="10">
    <location>
        <begin position="329"/>
        <end position="351"/>
    </location>
</feature>
<feature type="transmembrane region" description="Helical" evidence="10">
    <location>
        <begin position="87"/>
        <end position="111"/>
    </location>
</feature>
<dbReference type="GO" id="GO:0005886">
    <property type="term" value="C:plasma membrane"/>
    <property type="evidence" value="ECO:0007669"/>
    <property type="project" value="UniProtKB-SubCell"/>
</dbReference>
<evidence type="ECO:0000256" key="1">
    <source>
        <dbReference type="ARBA" id="ARBA00003510"/>
    </source>
</evidence>
<proteinExistence type="inferred from homology"/>
<dbReference type="SUPFAM" id="SSF161098">
    <property type="entry name" value="MetI-like"/>
    <property type="match status" value="1"/>
</dbReference>
<keyword evidence="5 10" id="KW-1003">Cell membrane</keyword>
<comment type="caution">
    <text evidence="12">The sequence shown here is derived from an EMBL/GenBank/DDBJ whole genome shotgun (WGS) entry which is preliminary data.</text>
</comment>
<name>A0A1J7BDZ2_9ACTN</name>
<feature type="transmembrane region" description="Helical" evidence="10">
    <location>
        <begin position="30"/>
        <end position="50"/>
    </location>
</feature>
<evidence type="ECO:0000256" key="7">
    <source>
        <dbReference type="ARBA" id="ARBA00022692"/>
    </source>
</evidence>
<feature type="transmembrane region" description="Helical" evidence="10">
    <location>
        <begin position="56"/>
        <end position="75"/>
    </location>
</feature>
<evidence type="ECO:0000313" key="13">
    <source>
        <dbReference type="Proteomes" id="UP000243342"/>
    </source>
</evidence>
<dbReference type="GO" id="GO:0035435">
    <property type="term" value="P:phosphate ion transmembrane transport"/>
    <property type="evidence" value="ECO:0007669"/>
    <property type="project" value="InterPro"/>
</dbReference>
<dbReference type="OrthoDB" id="9775069at2"/>
<evidence type="ECO:0000256" key="9">
    <source>
        <dbReference type="ARBA" id="ARBA00023136"/>
    </source>
</evidence>